<evidence type="ECO:0000256" key="2">
    <source>
        <dbReference type="SAM" id="SignalP"/>
    </source>
</evidence>
<evidence type="ECO:0000313" key="4">
    <source>
        <dbReference type="Proteomes" id="UP000183208"/>
    </source>
</evidence>
<reference evidence="3 4" key="1">
    <citation type="submission" date="2016-10" db="EMBL/GenBank/DDBJ databases">
        <authorList>
            <person name="de Groot N.N."/>
        </authorList>
    </citation>
    <scope>NUCLEOTIDE SEQUENCE [LARGE SCALE GENOMIC DNA]</scope>
    <source>
        <strain evidence="3 4">GAS522</strain>
    </source>
</reference>
<dbReference type="Gene3D" id="3.40.190.10">
    <property type="entry name" value="Periplasmic binding protein-like II"/>
    <property type="match status" value="1"/>
</dbReference>
<dbReference type="Gene3D" id="3.40.190.150">
    <property type="entry name" value="Bordetella uptake gene, domain 1"/>
    <property type="match status" value="1"/>
</dbReference>
<dbReference type="PANTHER" id="PTHR42928">
    <property type="entry name" value="TRICARBOXYLATE-BINDING PROTEIN"/>
    <property type="match status" value="1"/>
</dbReference>
<dbReference type="SUPFAM" id="SSF53850">
    <property type="entry name" value="Periplasmic binding protein-like II"/>
    <property type="match status" value="1"/>
</dbReference>
<feature type="chain" id="PRO_5010336489" evidence="2">
    <location>
        <begin position="26"/>
        <end position="330"/>
    </location>
</feature>
<dbReference type="RefSeq" id="WP_157793761.1">
    <property type="nucleotide sequence ID" value="NZ_FNTI01000001.1"/>
</dbReference>
<dbReference type="InterPro" id="IPR005064">
    <property type="entry name" value="BUG"/>
</dbReference>
<keyword evidence="3" id="KW-0675">Receptor</keyword>
<evidence type="ECO:0000313" key="3">
    <source>
        <dbReference type="EMBL" id="SEE44450.1"/>
    </source>
</evidence>
<accession>A0A1H5IWC1</accession>
<dbReference type="AlphaFoldDB" id="A0A1H5IWC1"/>
<protein>
    <submittedName>
        <fullName evidence="3">Tripartite-type tricarboxylate transporter, receptor component TctC</fullName>
    </submittedName>
</protein>
<sequence length="330" mass="34089">MAAVVRVVLAAMWLFSGVAAATAQAYPNKPVRIVVGFTAGGPTDAIARIVAQKLSDSLGHQFVVENIGGAGGNTAAGQVAHAAADGYTIMAISTGFVVNPSLYAKVPYDAVKDFAPVTLVAVSPNVVVVNPSVPAKTLPELIQLIRDNPGKYSFAGPGVGSTPHLGGELFRLAFKLDLVHVPFAGAGPAIQATVGGHTPIAFTALPPALPAVQAGQLRALGIAASERAAGMPDVPTFAEQGIKDQDADTLTGIVAPAGTPKEIVDLLYREIAKAVSQPDVKERLTALGFTPFANTPDEFGARIRLEMDKWGKVVRDAKLRIELLGAPVAP</sequence>
<feature type="signal peptide" evidence="2">
    <location>
        <begin position="1"/>
        <end position="25"/>
    </location>
</feature>
<keyword evidence="2" id="KW-0732">Signal</keyword>
<dbReference type="PIRSF" id="PIRSF017082">
    <property type="entry name" value="YflP"/>
    <property type="match status" value="1"/>
</dbReference>
<name>A0A1H5IWC1_9BRAD</name>
<dbReference type="InterPro" id="IPR042100">
    <property type="entry name" value="Bug_dom1"/>
</dbReference>
<organism evidence="3 4">
    <name type="scientific">Bradyrhizobium lablabi</name>
    <dbReference type="NCBI Taxonomy" id="722472"/>
    <lineage>
        <taxon>Bacteria</taxon>
        <taxon>Pseudomonadati</taxon>
        <taxon>Pseudomonadota</taxon>
        <taxon>Alphaproteobacteria</taxon>
        <taxon>Hyphomicrobiales</taxon>
        <taxon>Nitrobacteraceae</taxon>
        <taxon>Bradyrhizobium</taxon>
    </lineage>
</organism>
<gene>
    <name evidence="3" type="ORF">SAMN05444171_7511</name>
</gene>
<dbReference type="Proteomes" id="UP000183208">
    <property type="component" value="Unassembled WGS sequence"/>
</dbReference>
<evidence type="ECO:0000256" key="1">
    <source>
        <dbReference type="ARBA" id="ARBA00006987"/>
    </source>
</evidence>
<comment type="similarity">
    <text evidence="1">Belongs to the UPF0065 (bug) family.</text>
</comment>
<dbReference type="PANTHER" id="PTHR42928:SF5">
    <property type="entry name" value="BLR1237 PROTEIN"/>
    <property type="match status" value="1"/>
</dbReference>
<proteinExistence type="inferred from homology"/>
<dbReference type="Pfam" id="PF03401">
    <property type="entry name" value="TctC"/>
    <property type="match status" value="1"/>
</dbReference>
<dbReference type="EMBL" id="FNTI01000001">
    <property type="protein sequence ID" value="SEE44450.1"/>
    <property type="molecule type" value="Genomic_DNA"/>
</dbReference>